<feature type="non-terminal residue" evidence="1">
    <location>
        <position position="1"/>
    </location>
</feature>
<name>A0A0F9DEI6_9ZZZZ</name>
<comment type="caution">
    <text evidence="1">The sequence shown here is derived from an EMBL/GenBank/DDBJ whole genome shotgun (WGS) entry which is preliminary data.</text>
</comment>
<sequence>KGGSLSYYDGAKKVAVSPRPYLTDAKGITKDMGYKVSGTGNNIVLSTTLPALEGLKYPITVDPMIEKFYAQGIDDVFIRKQTNDGSDYYSTQYRGAGYLKVGYMKTSLNSTDYPRFYYRAYLRFPLSGINQTPDKEIKSAKLNLYTISKPSKDPSPQLFLSASFANPEGSSGGGLWAKNVIGPTIADIGIQPGTTSSIDVSDSIKTATGSYIYYQLRDDSPYYNGTYYSYGTSTVDYGSSDNTDINSKPHLEINYNLTFLKSLSVDSDTQITATIDDMTTDEDDFHFYLGTDPNPNTESTPAIISTTKATIELAAGDSLQLVDSGTLTSLANLTVTVGLHWIS</sequence>
<dbReference type="AlphaFoldDB" id="A0A0F9DEI6"/>
<accession>A0A0F9DEI6</accession>
<dbReference type="EMBL" id="LAZR01042080">
    <property type="protein sequence ID" value="KKL10393.1"/>
    <property type="molecule type" value="Genomic_DNA"/>
</dbReference>
<proteinExistence type="predicted"/>
<reference evidence="1" key="1">
    <citation type="journal article" date="2015" name="Nature">
        <title>Complex archaea that bridge the gap between prokaryotes and eukaryotes.</title>
        <authorList>
            <person name="Spang A."/>
            <person name="Saw J.H."/>
            <person name="Jorgensen S.L."/>
            <person name="Zaremba-Niedzwiedzka K."/>
            <person name="Martijn J."/>
            <person name="Lind A.E."/>
            <person name="van Eijk R."/>
            <person name="Schleper C."/>
            <person name="Guy L."/>
            <person name="Ettema T.J."/>
        </authorList>
    </citation>
    <scope>NUCLEOTIDE SEQUENCE</scope>
</reference>
<evidence type="ECO:0000313" key="1">
    <source>
        <dbReference type="EMBL" id="KKL10393.1"/>
    </source>
</evidence>
<gene>
    <name evidence="1" type="ORF">LCGC14_2556280</name>
</gene>
<protein>
    <submittedName>
        <fullName evidence="1">Uncharacterized protein</fullName>
    </submittedName>
</protein>
<organism evidence="1">
    <name type="scientific">marine sediment metagenome</name>
    <dbReference type="NCBI Taxonomy" id="412755"/>
    <lineage>
        <taxon>unclassified sequences</taxon>
        <taxon>metagenomes</taxon>
        <taxon>ecological metagenomes</taxon>
    </lineage>
</organism>